<dbReference type="PROSITE" id="PS50865">
    <property type="entry name" value="ZF_MYND_2"/>
    <property type="match status" value="1"/>
</dbReference>
<dbReference type="Pfam" id="PF01753">
    <property type="entry name" value="zf-MYND"/>
    <property type="match status" value="1"/>
</dbReference>
<feature type="non-terminal residue" evidence="6">
    <location>
        <position position="179"/>
    </location>
</feature>
<sequence>ELYDTRDDSNQPIPPPRHWCYLGEILEHMTSPIRNVLTVQDKADKRTHLSTNFDLEAQFDVKVGSTVAVLYAERKYFSLGVYGLRLDHAKFVKIFPCNLETLLRINDDIENETPVDSPRECKGCGKEEEPNKSALLRCSHCLGASYCGKECQMEAWKRGHKRECKVFAAVLELKRSREW</sequence>
<evidence type="ECO:0000313" key="6">
    <source>
        <dbReference type="EMBL" id="KAJ7659401.1"/>
    </source>
</evidence>
<keyword evidence="2 4" id="KW-0863">Zinc-finger</keyword>
<dbReference type="InterPro" id="IPR002893">
    <property type="entry name" value="Znf_MYND"/>
</dbReference>
<evidence type="ECO:0000256" key="4">
    <source>
        <dbReference type="PROSITE-ProRule" id="PRU00134"/>
    </source>
</evidence>
<dbReference type="EMBL" id="JARKIE010000271">
    <property type="protein sequence ID" value="KAJ7659401.1"/>
    <property type="molecule type" value="Genomic_DNA"/>
</dbReference>
<gene>
    <name evidence="6" type="ORF">B0H17DRAFT_860784</name>
</gene>
<dbReference type="PROSITE" id="PS01360">
    <property type="entry name" value="ZF_MYND_1"/>
    <property type="match status" value="1"/>
</dbReference>
<dbReference type="AlphaFoldDB" id="A0AAD7G611"/>
<dbReference type="Proteomes" id="UP001221757">
    <property type="component" value="Unassembled WGS sequence"/>
</dbReference>
<dbReference type="SUPFAM" id="SSF144232">
    <property type="entry name" value="HIT/MYND zinc finger-like"/>
    <property type="match status" value="1"/>
</dbReference>
<evidence type="ECO:0000259" key="5">
    <source>
        <dbReference type="PROSITE" id="PS50865"/>
    </source>
</evidence>
<evidence type="ECO:0000256" key="3">
    <source>
        <dbReference type="ARBA" id="ARBA00022833"/>
    </source>
</evidence>
<keyword evidence="3" id="KW-0862">Zinc</keyword>
<name>A0AAD7G611_MYCRO</name>
<evidence type="ECO:0000313" key="7">
    <source>
        <dbReference type="Proteomes" id="UP001221757"/>
    </source>
</evidence>
<feature type="non-terminal residue" evidence="6">
    <location>
        <position position="1"/>
    </location>
</feature>
<evidence type="ECO:0000256" key="1">
    <source>
        <dbReference type="ARBA" id="ARBA00022723"/>
    </source>
</evidence>
<comment type="caution">
    <text evidence="6">The sequence shown here is derived from an EMBL/GenBank/DDBJ whole genome shotgun (WGS) entry which is preliminary data.</text>
</comment>
<proteinExistence type="predicted"/>
<evidence type="ECO:0000256" key="2">
    <source>
        <dbReference type="ARBA" id="ARBA00022771"/>
    </source>
</evidence>
<dbReference type="GO" id="GO:0008270">
    <property type="term" value="F:zinc ion binding"/>
    <property type="evidence" value="ECO:0007669"/>
    <property type="project" value="UniProtKB-KW"/>
</dbReference>
<keyword evidence="1" id="KW-0479">Metal-binding</keyword>
<organism evidence="6 7">
    <name type="scientific">Mycena rosella</name>
    <name type="common">Pink bonnet</name>
    <name type="synonym">Agaricus rosellus</name>
    <dbReference type="NCBI Taxonomy" id="1033263"/>
    <lineage>
        <taxon>Eukaryota</taxon>
        <taxon>Fungi</taxon>
        <taxon>Dikarya</taxon>
        <taxon>Basidiomycota</taxon>
        <taxon>Agaricomycotina</taxon>
        <taxon>Agaricomycetes</taxon>
        <taxon>Agaricomycetidae</taxon>
        <taxon>Agaricales</taxon>
        <taxon>Marasmiineae</taxon>
        <taxon>Mycenaceae</taxon>
        <taxon>Mycena</taxon>
    </lineage>
</organism>
<protein>
    <recommendedName>
        <fullName evidence="5">MYND-type domain-containing protein</fullName>
    </recommendedName>
</protein>
<keyword evidence="7" id="KW-1185">Reference proteome</keyword>
<reference evidence="6" key="1">
    <citation type="submission" date="2023-03" db="EMBL/GenBank/DDBJ databases">
        <title>Massive genome expansion in bonnet fungi (Mycena s.s.) driven by repeated elements and novel gene families across ecological guilds.</title>
        <authorList>
            <consortium name="Lawrence Berkeley National Laboratory"/>
            <person name="Harder C.B."/>
            <person name="Miyauchi S."/>
            <person name="Viragh M."/>
            <person name="Kuo A."/>
            <person name="Thoen E."/>
            <person name="Andreopoulos B."/>
            <person name="Lu D."/>
            <person name="Skrede I."/>
            <person name="Drula E."/>
            <person name="Henrissat B."/>
            <person name="Morin E."/>
            <person name="Kohler A."/>
            <person name="Barry K."/>
            <person name="LaButti K."/>
            <person name="Morin E."/>
            <person name="Salamov A."/>
            <person name="Lipzen A."/>
            <person name="Mereny Z."/>
            <person name="Hegedus B."/>
            <person name="Baldrian P."/>
            <person name="Stursova M."/>
            <person name="Weitz H."/>
            <person name="Taylor A."/>
            <person name="Grigoriev I.V."/>
            <person name="Nagy L.G."/>
            <person name="Martin F."/>
            <person name="Kauserud H."/>
        </authorList>
    </citation>
    <scope>NUCLEOTIDE SEQUENCE</scope>
    <source>
        <strain evidence="6">CBHHK067</strain>
    </source>
</reference>
<feature type="domain" description="MYND-type" evidence="5">
    <location>
        <begin position="121"/>
        <end position="164"/>
    </location>
</feature>
<dbReference type="Gene3D" id="6.10.140.2220">
    <property type="match status" value="1"/>
</dbReference>
<accession>A0AAD7G611</accession>